<evidence type="ECO:0000313" key="2">
    <source>
        <dbReference type="EMBL" id="KAJ1135735.1"/>
    </source>
</evidence>
<name>A0AAV7Q6C5_PLEWA</name>
<keyword evidence="3" id="KW-1185">Reference proteome</keyword>
<accession>A0AAV7Q6C5</accession>
<dbReference type="Proteomes" id="UP001066276">
    <property type="component" value="Chromosome 6"/>
</dbReference>
<dbReference type="AlphaFoldDB" id="A0AAV7Q6C5"/>
<evidence type="ECO:0000256" key="1">
    <source>
        <dbReference type="SAM" id="MobiDB-lite"/>
    </source>
</evidence>
<gene>
    <name evidence="2" type="ORF">NDU88_002167</name>
</gene>
<reference evidence="2" key="1">
    <citation type="journal article" date="2022" name="bioRxiv">
        <title>Sequencing and chromosome-scale assembly of the giantPleurodeles waltlgenome.</title>
        <authorList>
            <person name="Brown T."/>
            <person name="Elewa A."/>
            <person name="Iarovenko S."/>
            <person name="Subramanian E."/>
            <person name="Araus A.J."/>
            <person name="Petzold A."/>
            <person name="Susuki M."/>
            <person name="Suzuki K.-i.T."/>
            <person name="Hayashi T."/>
            <person name="Toyoda A."/>
            <person name="Oliveira C."/>
            <person name="Osipova E."/>
            <person name="Leigh N.D."/>
            <person name="Simon A."/>
            <person name="Yun M.H."/>
        </authorList>
    </citation>
    <scope>NUCLEOTIDE SEQUENCE</scope>
    <source>
        <strain evidence="2">20211129_DDA</strain>
        <tissue evidence="2">Liver</tissue>
    </source>
</reference>
<feature type="compositionally biased region" description="Polar residues" evidence="1">
    <location>
        <begin position="19"/>
        <end position="30"/>
    </location>
</feature>
<feature type="region of interest" description="Disordered" evidence="1">
    <location>
        <begin position="17"/>
        <end position="36"/>
    </location>
</feature>
<protein>
    <submittedName>
        <fullName evidence="2">Uncharacterized protein</fullName>
    </submittedName>
</protein>
<sequence length="83" mass="9064">MWLFKHSSVSRSSCDSRKTLSSAVRKSPTTADRHNLGRPINLGDCSMVDVVADKVEVPYNTPLITQVLPLVWPLDGPGLSSVE</sequence>
<dbReference type="EMBL" id="JANPWB010000010">
    <property type="protein sequence ID" value="KAJ1135735.1"/>
    <property type="molecule type" value="Genomic_DNA"/>
</dbReference>
<evidence type="ECO:0000313" key="3">
    <source>
        <dbReference type="Proteomes" id="UP001066276"/>
    </source>
</evidence>
<organism evidence="2 3">
    <name type="scientific">Pleurodeles waltl</name>
    <name type="common">Iberian ribbed newt</name>
    <dbReference type="NCBI Taxonomy" id="8319"/>
    <lineage>
        <taxon>Eukaryota</taxon>
        <taxon>Metazoa</taxon>
        <taxon>Chordata</taxon>
        <taxon>Craniata</taxon>
        <taxon>Vertebrata</taxon>
        <taxon>Euteleostomi</taxon>
        <taxon>Amphibia</taxon>
        <taxon>Batrachia</taxon>
        <taxon>Caudata</taxon>
        <taxon>Salamandroidea</taxon>
        <taxon>Salamandridae</taxon>
        <taxon>Pleurodelinae</taxon>
        <taxon>Pleurodeles</taxon>
    </lineage>
</organism>
<comment type="caution">
    <text evidence="2">The sequence shown here is derived from an EMBL/GenBank/DDBJ whole genome shotgun (WGS) entry which is preliminary data.</text>
</comment>
<proteinExistence type="predicted"/>